<feature type="region of interest" description="Disordered" evidence="2">
    <location>
        <begin position="499"/>
        <end position="537"/>
    </location>
</feature>
<feature type="compositionally biased region" description="Polar residues" evidence="2">
    <location>
        <begin position="655"/>
        <end position="664"/>
    </location>
</feature>
<dbReference type="Gene3D" id="6.10.250.2730">
    <property type="match status" value="1"/>
</dbReference>
<organism evidence="3 4">
    <name type="scientific">Batillaria attramentaria</name>
    <dbReference type="NCBI Taxonomy" id="370345"/>
    <lineage>
        <taxon>Eukaryota</taxon>
        <taxon>Metazoa</taxon>
        <taxon>Spiralia</taxon>
        <taxon>Lophotrochozoa</taxon>
        <taxon>Mollusca</taxon>
        <taxon>Gastropoda</taxon>
        <taxon>Caenogastropoda</taxon>
        <taxon>Sorbeoconcha</taxon>
        <taxon>Cerithioidea</taxon>
        <taxon>Batillariidae</taxon>
        <taxon>Batillaria</taxon>
    </lineage>
</organism>
<proteinExistence type="predicted"/>
<name>A0ABD0LC22_9CAEN</name>
<dbReference type="Proteomes" id="UP001519460">
    <property type="component" value="Unassembled WGS sequence"/>
</dbReference>
<evidence type="ECO:0000313" key="4">
    <source>
        <dbReference type="Proteomes" id="UP001519460"/>
    </source>
</evidence>
<evidence type="ECO:0000256" key="2">
    <source>
        <dbReference type="SAM" id="MobiDB-lite"/>
    </source>
</evidence>
<feature type="region of interest" description="Disordered" evidence="2">
    <location>
        <begin position="575"/>
        <end position="597"/>
    </location>
</feature>
<dbReference type="AlphaFoldDB" id="A0ABD0LC22"/>
<feature type="compositionally biased region" description="Basic and acidic residues" evidence="2">
    <location>
        <begin position="622"/>
        <end position="634"/>
    </location>
</feature>
<dbReference type="EMBL" id="JACVVK020000063">
    <property type="protein sequence ID" value="KAK7496866.1"/>
    <property type="molecule type" value="Genomic_DNA"/>
</dbReference>
<feature type="coiled-coil region" evidence="1">
    <location>
        <begin position="37"/>
        <end position="71"/>
    </location>
</feature>
<gene>
    <name evidence="3" type="ORF">BaRGS_00011846</name>
</gene>
<evidence type="ECO:0000256" key="1">
    <source>
        <dbReference type="SAM" id="Coils"/>
    </source>
</evidence>
<feature type="region of interest" description="Disordered" evidence="2">
    <location>
        <begin position="15"/>
        <end position="36"/>
    </location>
</feature>
<feature type="compositionally biased region" description="Basic and acidic residues" evidence="2">
    <location>
        <begin position="499"/>
        <end position="513"/>
    </location>
</feature>
<feature type="compositionally biased region" description="Polar residues" evidence="2">
    <location>
        <begin position="680"/>
        <end position="694"/>
    </location>
</feature>
<evidence type="ECO:0000313" key="3">
    <source>
        <dbReference type="EMBL" id="KAK7496866.1"/>
    </source>
</evidence>
<feature type="region of interest" description="Disordered" evidence="2">
    <location>
        <begin position="609"/>
        <end position="723"/>
    </location>
</feature>
<reference evidence="3 4" key="1">
    <citation type="journal article" date="2023" name="Sci. Data">
        <title>Genome assembly of the Korean intertidal mud-creeper Batillaria attramentaria.</title>
        <authorList>
            <person name="Patra A.K."/>
            <person name="Ho P.T."/>
            <person name="Jun S."/>
            <person name="Lee S.J."/>
            <person name="Kim Y."/>
            <person name="Won Y.J."/>
        </authorList>
    </citation>
    <scope>NUCLEOTIDE SEQUENCE [LARGE SCALE GENOMIC DNA]</scope>
    <source>
        <strain evidence="3">Wonlab-2016</strain>
    </source>
</reference>
<sequence length="723" mass="80687">MSKAGGRLNLIGAMNRKMPPSHLTPLSPDSSSKHATVSRLEKELKMVKEENENLKTQLEDARSALRQLTSEASYEKFDERRVNLLKMQLIQLQRQVLLMTEALGSRSTALMEAENALTWLSETFRRYIGADVKGGEVPVPRSELITMVETSESARIKLFKNIENCSRENLARPLMFMNPFLQPGEEKDFTVLDTCLGRTDCLNLKHVTQLESKLSTLYKELIKVSQSLEVKSWANHDPLSSHVAGAVRERVQTVVLRAGAMARDCAADLLSLSLLYPSAPWPPLKKPTMTEVTYEALAPALPSLPRSKAGEVQRCVTSALKACNHRCHMLGQEVSALREEVRFHQDVYDIQLHYVQQVFAALSNGYADFEKSTGEVIVQPMKKLMSAYDSLRATSSEKSLREFLLVIKENTEQWRNTIAKLDTAIHLDVAESAESAGSLALSAFGEDFMSSLHCHITARQKEREQAAANKSELKVVQQQLEDELRALIRDAEEQQKIAEEVKASSSGDSRKVALDSSRSYLAPDGPPNAGGHKPVSDSTLETDLAIQTHQDKPHKVSYLKKKASKKPPWVDDFTTGVGDIESGSCNDKPVPENERPVTDDTMMWQTQLRHSSSDPQYLGVETSEKRDVRTRPDLDGGFDEPLQRLPSHSDLTKQKPPSASGQTKSRPKRNYEPKLYVANRTLSLRRSGSLTKLSEPTLEEKLRNMSISRQDGASSAASKGEWH</sequence>
<protein>
    <submittedName>
        <fullName evidence="3">Uncharacterized protein</fullName>
    </submittedName>
</protein>
<comment type="caution">
    <text evidence="3">The sequence shown here is derived from an EMBL/GenBank/DDBJ whole genome shotgun (WGS) entry which is preliminary data.</text>
</comment>
<keyword evidence="1" id="KW-0175">Coiled coil</keyword>
<keyword evidence="4" id="KW-1185">Reference proteome</keyword>
<feature type="compositionally biased region" description="Polar residues" evidence="2">
    <location>
        <begin position="705"/>
        <end position="717"/>
    </location>
</feature>
<accession>A0ABD0LC22</accession>